<organism evidence="2 3">
    <name type="scientific">Aeromonas sobria</name>
    <dbReference type="NCBI Taxonomy" id="646"/>
    <lineage>
        <taxon>Bacteria</taxon>
        <taxon>Pseudomonadati</taxon>
        <taxon>Pseudomonadota</taxon>
        <taxon>Gammaproteobacteria</taxon>
        <taxon>Aeromonadales</taxon>
        <taxon>Aeromonadaceae</taxon>
        <taxon>Aeromonas</taxon>
    </lineage>
</organism>
<evidence type="ECO:0000313" key="2">
    <source>
        <dbReference type="EMBL" id="OHY93611.1"/>
    </source>
</evidence>
<dbReference type="InterPro" id="IPR057271">
    <property type="entry name" value="YagK_YfjJ_C"/>
</dbReference>
<evidence type="ECO:0000259" key="1">
    <source>
        <dbReference type="Pfam" id="PF11726"/>
    </source>
</evidence>
<sequence length="222" mass="26282">MSISIERYVLLAQQFYKDRNYSFNVDNLEKILSVSESALKHYSRIFAFRVDLRFQQDPAFGMYLALKPDSGSRIIKEFFSNLKWLIECDESERRYEGKRVHSTEIRYVWAKEQTANAPCPHYHMMIFLNRDAYYKLGSYESERMNLANKIRVAWHSAVYDENITLQDCKKMGLVHFPKNAEYLIERNDTESLKKMFVRAAYLAKNETKRRGQGYRCFGGSNL</sequence>
<reference evidence="2 3" key="1">
    <citation type="submission" date="2016-09" db="EMBL/GenBank/DDBJ databases">
        <title>Draft Genome Sequence of Aeromonas sobria Strain 08005, Isolated from Sick Rana catesbeiana.</title>
        <authorList>
            <person name="Yang Q."/>
        </authorList>
    </citation>
    <scope>NUCLEOTIDE SEQUENCE [LARGE SCALE GENOMIC DNA]</scope>
    <source>
        <strain evidence="2 3">08005</strain>
    </source>
</reference>
<evidence type="ECO:0000313" key="3">
    <source>
        <dbReference type="Proteomes" id="UP000179934"/>
    </source>
</evidence>
<dbReference type="OrthoDB" id="5701642at2"/>
<dbReference type="GeneID" id="58922927"/>
<dbReference type="STRING" id="646.BJD16_12535"/>
<dbReference type="RefSeq" id="WP_042021668.1">
    <property type="nucleotide sequence ID" value="NZ_CDBW01000028.1"/>
</dbReference>
<dbReference type="Pfam" id="PF11726">
    <property type="entry name" value="YagK_YfjJ_C"/>
    <property type="match status" value="1"/>
</dbReference>
<proteinExistence type="predicted"/>
<gene>
    <name evidence="2" type="ORF">BJD16_12535</name>
</gene>
<dbReference type="AlphaFoldDB" id="A0A1S2D121"/>
<name>A0A1S2D121_AERSO</name>
<dbReference type="Proteomes" id="UP000179934">
    <property type="component" value="Unassembled WGS sequence"/>
</dbReference>
<dbReference type="EMBL" id="MKFU01000010">
    <property type="protein sequence ID" value="OHY93611.1"/>
    <property type="molecule type" value="Genomic_DNA"/>
</dbReference>
<feature type="domain" description="YagK/YfjJ C-terminal" evidence="1">
    <location>
        <begin position="39"/>
        <end position="220"/>
    </location>
</feature>
<accession>A0A1S2D121</accession>
<protein>
    <recommendedName>
        <fullName evidence="1">YagK/YfjJ C-terminal domain-containing protein</fullName>
    </recommendedName>
</protein>
<comment type="caution">
    <text evidence="2">The sequence shown here is derived from an EMBL/GenBank/DDBJ whole genome shotgun (WGS) entry which is preliminary data.</text>
</comment>